<keyword evidence="1" id="KW-0732">Signal</keyword>
<comment type="caution">
    <text evidence="2">The sequence shown here is derived from an EMBL/GenBank/DDBJ whole genome shotgun (WGS) entry which is preliminary data.</text>
</comment>
<sequence length="264" mass="27634">MKPDTFRFIPFSLVLITAAVAQETTPVAPAEPPAVPEQPPAVNPTADLAGAAEKLAAATSYAWSQTTSFGGNFGDRTTTGKKGSGGYLLITMPGRDQEIQVLSRKDKVAMLREGTWVVPNAEGEEQGPGRWIARMVQNLREPVTGAKDLVSKVTEVKIENSTYQGKLDETAAKELMSFRGFGRRGGGGGQGGGGGTPPEITGAGGTVTFTITDGVLTGYETTLTGKMTFNGEERDVNRTTKVSFTGVGSTTFDIPEAAAGLLAE</sequence>
<name>A0ABT3FQV8_9BACT</name>
<evidence type="ECO:0000256" key="1">
    <source>
        <dbReference type="SAM" id="SignalP"/>
    </source>
</evidence>
<accession>A0ABT3FQV8</accession>
<gene>
    <name evidence="2" type="ORF">OKA04_13995</name>
</gene>
<keyword evidence="3" id="KW-1185">Reference proteome</keyword>
<dbReference type="RefSeq" id="WP_264501804.1">
    <property type="nucleotide sequence ID" value="NZ_JAPDDS010000007.1"/>
</dbReference>
<dbReference type="Proteomes" id="UP001207930">
    <property type="component" value="Unassembled WGS sequence"/>
</dbReference>
<dbReference type="EMBL" id="JAPDDS010000007">
    <property type="protein sequence ID" value="MCW1885847.1"/>
    <property type="molecule type" value="Genomic_DNA"/>
</dbReference>
<feature type="chain" id="PRO_5046940286" description="Outer membrane lipoprotein-sorting protein" evidence="1">
    <location>
        <begin position="22"/>
        <end position="264"/>
    </location>
</feature>
<evidence type="ECO:0000313" key="3">
    <source>
        <dbReference type="Proteomes" id="UP001207930"/>
    </source>
</evidence>
<reference evidence="2 3" key="1">
    <citation type="submission" date="2022-10" db="EMBL/GenBank/DDBJ databases">
        <title>Luteolibacter flavescens strain MCCC 1K03193, whole genome shotgun sequencing project.</title>
        <authorList>
            <person name="Zhao G."/>
            <person name="Shen L."/>
        </authorList>
    </citation>
    <scope>NUCLEOTIDE SEQUENCE [LARGE SCALE GENOMIC DNA]</scope>
    <source>
        <strain evidence="2 3">MCCC 1K03193</strain>
    </source>
</reference>
<evidence type="ECO:0000313" key="2">
    <source>
        <dbReference type="EMBL" id="MCW1885847.1"/>
    </source>
</evidence>
<proteinExistence type="predicted"/>
<organism evidence="2 3">
    <name type="scientific">Luteolibacter flavescens</name>
    <dbReference type="NCBI Taxonomy" id="1859460"/>
    <lineage>
        <taxon>Bacteria</taxon>
        <taxon>Pseudomonadati</taxon>
        <taxon>Verrucomicrobiota</taxon>
        <taxon>Verrucomicrobiia</taxon>
        <taxon>Verrucomicrobiales</taxon>
        <taxon>Verrucomicrobiaceae</taxon>
        <taxon>Luteolibacter</taxon>
    </lineage>
</organism>
<protein>
    <recommendedName>
        <fullName evidence="4">Outer membrane lipoprotein-sorting protein</fullName>
    </recommendedName>
</protein>
<evidence type="ECO:0008006" key="4">
    <source>
        <dbReference type="Google" id="ProtNLM"/>
    </source>
</evidence>
<feature type="signal peptide" evidence="1">
    <location>
        <begin position="1"/>
        <end position="21"/>
    </location>
</feature>